<dbReference type="AlphaFoldDB" id="Q849G1"/>
<keyword evidence="1" id="KW-0614">Plasmid</keyword>
<reference evidence="1" key="2">
    <citation type="submission" date="2002-12" db="EMBL/GenBank/DDBJ databases">
        <title>Complete nucleotide sequence of the linear plasmid pSV2 from Streptomyces violaceoruber SANK95570.</title>
        <authorList>
            <person name="Spatz K."/>
            <person name="Scholz C.J."/>
            <person name="Redenbach M."/>
        </authorList>
    </citation>
    <scope>NUCLEOTIDE SEQUENCE</scope>
    <source>
        <strain evidence="1">SANK95570</strain>
        <plasmid evidence="1">pSV2</plasmid>
    </source>
</reference>
<gene>
    <name evidence="1" type="primary">pSV2.79c</name>
</gene>
<reference evidence="1" key="1">
    <citation type="journal article" date="2002" name="FEMS Microbiol. Lett.">
        <title>Characterization of the Streptomyces violaceoruber SANK95570 plasmids pSV1 and pSV2.</title>
        <authorList>
            <person name="Spatz K."/>
            <person name="Kohn H."/>
            <person name="Redenbach M."/>
        </authorList>
    </citation>
    <scope>NUCLEOTIDE SEQUENCE</scope>
    <source>
        <strain evidence="1">SANK95570</strain>
        <plasmid evidence="1">pSV2</plasmid>
    </source>
</reference>
<geneLocation type="plasmid" evidence="1">
    <name>pSV2</name>
</geneLocation>
<evidence type="ECO:0000313" key="1">
    <source>
        <dbReference type="EMBL" id="AAO50163.1"/>
    </source>
</evidence>
<organism evidence="1">
    <name type="scientific">Streptomyces violaceoruber</name>
    <dbReference type="NCBI Taxonomy" id="1935"/>
    <lineage>
        <taxon>Bacteria</taxon>
        <taxon>Bacillati</taxon>
        <taxon>Actinomycetota</taxon>
        <taxon>Actinomycetes</taxon>
        <taxon>Kitasatosporales</taxon>
        <taxon>Streptomycetaceae</taxon>
        <taxon>Streptomyces</taxon>
        <taxon>Streptomyces violaceoruber group</taxon>
    </lineage>
</organism>
<accession>Q849G1</accession>
<proteinExistence type="predicted"/>
<evidence type="ECO:0008006" key="2">
    <source>
        <dbReference type="Google" id="ProtNLM"/>
    </source>
</evidence>
<dbReference type="EMBL" id="AY211023">
    <property type="protein sequence ID" value="AAO50163.1"/>
    <property type="molecule type" value="Genomic_DNA"/>
</dbReference>
<name>Q849G1_STRVN</name>
<sequence>MACLLSRATRDDSRVFAAQCTYDCPTMHSTPPTSIEPPDDKAVIELISPDRLNPYLTACAGDSAAALALYRWNSDLAAAFFEPLGHLEIMLRNALDARLVARQQRRGRTTEWYTDRQVPLSGKARGDIAQAQERAERGGAATTPRGKVIAELSFGFWRFLLARQYKTSLWPDLAGAFPHAPNRALTTLENPVKRLHQFRNRIAHHEGIWHLSLEARRDDIQNVLGFIAPAAATWVADASRIDDVLARRP</sequence>
<protein>
    <recommendedName>
        <fullName evidence="2">CAAX protease</fullName>
    </recommendedName>
</protein>